<evidence type="ECO:0000256" key="1">
    <source>
        <dbReference type="ARBA" id="ARBA00004651"/>
    </source>
</evidence>
<dbReference type="EMBL" id="JAHUZB010000003">
    <property type="protein sequence ID" value="MBV7390571.1"/>
    <property type="molecule type" value="Genomic_DNA"/>
</dbReference>
<comment type="caution">
    <text evidence="8">The sequence shown here is derived from an EMBL/GenBank/DDBJ whole genome shotgun (WGS) entry which is preliminary data.</text>
</comment>
<keyword evidence="2 6" id="KW-1003">Cell membrane</keyword>
<feature type="transmembrane region" description="Helical" evidence="6">
    <location>
        <begin position="54"/>
        <end position="79"/>
    </location>
</feature>
<evidence type="ECO:0000313" key="9">
    <source>
        <dbReference type="Proteomes" id="UP000774130"/>
    </source>
</evidence>
<feature type="transmembrane region" description="Helical" evidence="6">
    <location>
        <begin position="17"/>
        <end position="34"/>
    </location>
</feature>
<proteinExistence type="inferred from homology"/>
<keyword evidence="9" id="KW-1185">Reference proteome</keyword>
<evidence type="ECO:0000259" key="7">
    <source>
        <dbReference type="Pfam" id="PF02687"/>
    </source>
</evidence>
<dbReference type="InterPro" id="IPR003838">
    <property type="entry name" value="ABC3_permease_C"/>
</dbReference>
<sequence>MLLKLSLSGMKNRLRDYLVLFSGLVVAAGIFYMFETLASNEAFLKSNSTISAVVFIFHLGSILLGIITLVYILYANSFLMTMRQRDYGLFMMLGAKSRKIAQLIFLETFFVGIAATIVGVLLGIGLAAGVNQLLVHQLNLTVSHFSPVHFSAFLTTLIFFVVIFFVAAILNATKIVKLPILNLLKDADTPVQVKRSKLLLFVETLAGIALLGIGYFMMFKVMNFGIFALVIALVTIVLGTYFVFDGVIIFIISLLKRSANLALNKLNNFTLAQLTFRLKDYTKMLSMVAMIFALALGAVTVGLGFHKEITKMTEATNTYDLVLNNSQKVAQGQVRKLQPISNTSYQMKETADTVYFIQSEFNQTPLKVVEMKEAGDFTKSEYSGDRLATDVTASDQLRNLELPSQRSKNQVFLSESDFAALPENTSSLQLIQVKDFSTSLEKIADLVALNQKNNPELSGDNNLSLSQKYDAYTVYNSLFSGFEFMGFFLGLAFLTMLASCLMFKILSGAASDAIRYQMLNKIGARRNLLQSALKKEIGTLFLVPGILGIFHVLFGLQMFKSLLQQPYQGIWLPFLIFTVLYILYYFLTVWLYSGIVLPKEKNS</sequence>
<evidence type="ECO:0000256" key="6">
    <source>
        <dbReference type="PIRNR" id="PIRNR018968"/>
    </source>
</evidence>
<gene>
    <name evidence="8" type="ORF">KUA55_07760</name>
</gene>
<feature type="transmembrane region" description="Helical" evidence="6">
    <location>
        <begin position="100"/>
        <end position="128"/>
    </location>
</feature>
<accession>A0ABS6TCB8</accession>
<feature type="transmembrane region" description="Helical" evidence="6">
    <location>
        <begin position="537"/>
        <end position="558"/>
    </location>
</feature>
<feature type="transmembrane region" description="Helical" evidence="6">
    <location>
        <begin position="148"/>
        <end position="170"/>
    </location>
</feature>
<dbReference type="Proteomes" id="UP000774130">
    <property type="component" value="Unassembled WGS sequence"/>
</dbReference>
<keyword evidence="5 6" id="KW-0472">Membrane</keyword>
<feature type="transmembrane region" description="Helical" evidence="6">
    <location>
        <begin position="284"/>
        <end position="305"/>
    </location>
</feature>
<name>A0ABS6TCB8_9ENTE</name>
<feature type="transmembrane region" description="Helical" evidence="6">
    <location>
        <begin position="198"/>
        <end position="218"/>
    </location>
</feature>
<evidence type="ECO:0000256" key="4">
    <source>
        <dbReference type="ARBA" id="ARBA00022989"/>
    </source>
</evidence>
<evidence type="ECO:0000256" key="3">
    <source>
        <dbReference type="ARBA" id="ARBA00022692"/>
    </source>
</evidence>
<comment type="subcellular location">
    <subcellularLocation>
        <location evidence="1 6">Cell membrane</location>
        <topology evidence="1 6">Multi-pass membrane protein</topology>
    </subcellularLocation>
</comment>
<evidence type="ECO:0000256" key="2">
    <source>
        <dbReference type="ARBA" id="ARBA00022475"/>
    </source>
</evidence>
<organism evidence="8 9">
    <name type="scientific">Enterococcus alishanensis</name>
    <dbReference type="NCBI Taxonomy" id="1303817"/>
    <lineage>
        <taxon>Bacteria</taxon>
        <taxon>Bacillati</taxon>
        <taxon>Bacillota</taxon>
        <taxon>Bacilli</taxon>
        <taxon>Lactobacillales</taxon>
        <taxon>Enterococcaceae</taxon>
        <taxon>Enterococcus</taxon>
    </lineage>
</organism>
<protein>
    <submittedName>
        <fullName evidence="8">FtsX-like permease family protein</fullName>
    </submittedName>
</protein>
<feature type="domain" description="ABC3 transporter permease C-terminal" evidence="7">
    <location>
        <begin position="61"/>
        <end position="179"/>
    </location>
</feature>
<dbReference type="InterPro" id="IPR052536">
    <property type="entry name" value="ABC-4_Integral_Memb_Prot"/>
</dbReference>
<dbReference type="PANTHER" id="PTHR46795:SF3">
    <property type="entry name" value="ABC TRANSPORTER PERMEASE"/>
    <property type="match status" value="1"/>
</dbReference>
<keyword evidence="6" id="KW-0813">Transport</keyword>
<evidence type="ECO:0000313" key="8">
    <source>
        <dbReference type="EMBL" id="MBV7390571.1"/>
    </source>
</evidence>
<feature type="transmembrane region" description="Helical" evidence="6">
    <location>
        <begin position="224"/>
        <end position="255"/>
    </location>
</feature>
<reference evidence="8 9" key="1">
    <citation type="submission" date="2021-06" db="EMBL/GenBank/DDBJ databases">
        <title>Enterococcus alishanensis sp. nov., a novel lactic acid bacterium isolated from fresh coffee beans.</title>
        <authorList>
            <person name="Chen Y.-S."/>
        </authorList>
    </citation>
    <scope>NUCLEOTIDE SEQUENCE [LARGE SCALE GENOMIC DNA]</scope>
    <source>
        <strain evidence="8 9">ALS3</strain>
    </source>
</reference>
<keyword evidence="3 6" id="KW-0812">Transmembrane</keyword>
<dbReference type="PANTHER" id="PTHR46795">
    <property type="entry name" value="ABC TRANSPORTER PERMEASE-RELATED-RELATED"/>
    <property type="match status" value="1"/>
</dbReference>
<dbReference type="Pfam" id="PF02687">
    <property type="entry name" value="FtsX"/>
    <property type="match status" value="1"/>
</dbReference>
<comment type="similarity">
    <text evidence="6">Belongs to the ABC-4 integral membrane protein family.</text>
</comment>
<dbReference type="RefSeq" id="WP_218325632.1">
    <property type="nucleotide sequence ID" value="NZ_JAHUZB010000003.1"/>
</dbReference>
<feature type="transmembrane region" description="Helical" evidence="6">
    <location>
        <begin position="484"/>
        <end position="506"/>
    </location>
</feature>
<keyword evidence="4 6" id="KW-1133">Transmembrane helix</keyword>
<feature type="transmembrane region" description="Helical" evidence="6">
    <location>
        <begin position="570"/>
        <end position="592"/>
    </location>
</feature>
<dbReference type="PIRSF" id="PIRSF018968">
    <property type="entry name" value="ABC_permease_BceB"/>
    <property type="match status" value="1"/>
</dbReference>
<dbReference type="InterPro" id="IPR027022">
    <property type="entry name" value="ABC_permease_BceB-typ"/>
</dbReference>
<evidence type="ECO:0000256" key="5">
    <source>
        <dbReference type="ARBA" id="ARBA00023136"/>
    </source>
</evidence>